<keyword evidence="5" id="KW-0997">Cell inner membrane</keyword>
<keyword evidence="8" id="KW-1133">Transmembrane helix</keyword>
<sequence>MRDSAVVRIIDDELFWYPPGANAEPRPLSDESQAQQLRLVLQGKRAPVIFAVPGGDLCLREFHFTAAERRHIRKSLPFLLEAEFANDAEDLHVAAQPVAKLSLAVASCAHRCMQDWLERLQAFAGITQWQPEPLLLPWREGEVTVVNEGHMAIVRSGHCTGFSVEPEMLATMLAALPQETVTAVIIYGQDQQGDTELIPVELREKVQWRKGGFAAALMLSGDVSPRLNLRQQEYGISLPLRQWWQQWRWPVILLGSAFSLQVAASYVDYSQLEAENLKLRGQIQSAYRDVNPRGAIVDPEKQLNRQLTELRGSGGSSNFVSLLESVGAVIQSQQGTQLATINYSSKLGEVRVTLLAPDFKAVESVRSQLASAGLEAEMENSNAQGEQVRARLRVGRK</sequence>
<organism evidence="13 14">
    <name type="scientific">Candidatus Litorirhabdus singularis</name>
    <dbReference type="NCBI Taxonomy" id="2518993"/>
    <lineage>
        <taxon>Bacteria</taxon>
        <taxon>Pseudomonadati</taxon>
        <taxon>Pseudomonadota</taxon>
        <taxon>Gammaproteobacteria</taxon>
        <taxon>Cellvibrionales</taxon>
        <taxon>Halieaceae</taxon>
        <taxon>Candidatus Litorirhabdus</taxon>
    </lineage>
</organism>
<dbReference type="InterPro" id="IPR043129">
    <property type="entry name" value="ATPase_NBD"/>
</dbReference>
<dbReference type="RefSeq" id="WP_279245065.1">
    <property type="nucleotide sequence ID" value="NZ_SHNN01000002.1"/>
</dbReference>
<comment type="caution">
    <text evidence="13">The sequence shown here is derived from an EMBL/GenBank/DDBJ whole genome shotgun (WGS) entry which is preliminary data.</text>
</comment>
<evidence type="ECO:0000256" key="9">
    <source>
        <dbReference type="ARBA" id="ARBA00023136"/>
    </source>
</evidence>
<dbReference type="InterPro" id="IPR025691">
    <property type="entry name" value="GspL_pp_dom"/>
</dbReference>
<evidence type="ECO:0000256" key="3">
    <source>
        <dbReference type="ARBA" id="ARBA00022448"/>
    </source>
</evidence>
<gene>
    <name evidence="13" type="ORF">EYC98_09255</name>
</gene>
<keyword evidence="14" id="KW-1185">Reference proteome</keyword>
<evidence type="ECO:0000313" key="13">
    <source>
        <dbReference type="EMBL" id="MCX2981049.1"/>
    </source>
</evidence>
<keyword evidence="9" id="KW-0472">Membrane</keyword>
<dbReference type="Pfam" id="PF12693">
    <property type="entry name" value="GspL_C"/>
    <property type="match status" value="1"/>
</dbReference>
<dbReference type="InterPro" id="IPR007812">
    <property type="entry name" value="T2SS_protein-GspL"/>
</dbReference>
<evidence type="ECO:0000256" key="1">
    <source>
        <dbReference type="ARBA" id="ARBA00004377"/>
    </source>
</evidence>
<keyword evidence="7 10" id="KW-0653">Protein transport</keyword>
<keyword evidence="6" id="KW-0812">Transmembrane</keyword>
<dbReference type="CDD" id="cd24017">
    <property type="entry name" value="ASKHA_T2SSL_N"/>
    <property type="match status" value="1"/>
</dbReference>
<evidence type="ECO:0000259" key="12">
    <source>
        <dbReference type="Pfam" id="PF12693"/>
    </source>
</evidence>
<dbReference type="Gene3D" id="3.30.420.380">
    <property type="match status" value="1"/>
</dbReference>
<reference evidence="13" key="1">
    <citation type="submission" date="2019-02" db="EMBL/GenBank/DDBJ databases">
        <authorList>
            <person name="Li S.-H."/>
        </authorList>
    </citation>
    <scope>NUCLEOTIDE SEQUENCE</scope>
    <source>
        <strain evidence="13">IMCC14734</strain>
    </source>
</reference>
<dbReference type="SUPFAM" id="SSF53067">
    <property type="entry name" value="Actin-like ATPase domain"/>
    <property type="match status" value="1"/>
</dbReference>
<evidence type="ECO:0000256" key="5">
    <source>
        <dbReference type="ARBA" id="ARBA00022519"/>
    </source>
</evidence>
<dbReference type="Pfam" id="PF05134">
    <property type="entry name" value="T2SSL"/>
    <property type="match status" value="1"/>
</dbReference>
<evidence type="ECO:0000256" key="6">
    <source>
        <dbReference type="ARBA" id="ARBA00022692"/>
    </source>
</evidence>
<evidence type="ECO:0000256" key="7">
    <source>
        <dbReference type="ARBA" id="ARBA00022927"/>
    </source>
</evidence>
<protein>
    <recommendedName>
        <fullName evidence="10">Type II secretion system protein L</fullName>
        <shortName evidence="10">T2SS protein L</shortName>
    </recommendedName>
</protein>
<evidence type="ECO:0000256" key="4">
    <source>
        <dbReference type="ARBA" id="ARBA00022475"/>
    </source>
</evidence>
<comment type="similarity">
    <text evidence="2 10">Belongs to the GSP L family.</text>
</comment>
<evidence type="ECO:0000313" key="14">
    <source>
        <dbReference type="Proteomes" id="UP001143362"/>
    </source>
</evidence>
<evidence type="ECO:0000256" key="8">
    <source>
        <dbReference type="ARBA" id="ARBA00022989"/>
    </source>
</evidence>
<comment type="function">
    <text evidence="10">Inner membrane component of the type II secretion system required for the energy-dependent secretion of extracellular factors such as proteases and toxins from the periplasm.</text>
</comment>
<comment type="subcellular location">
    <subcellularLocation>
        <location evidence="1">Cell inner membrane</location>
        <topology evidence="1">Single-pass membrane protein</topology>
    </subcellularLocation>
</comment>
<proteinExistence type="inferred from homology"/>
<dbReference type="NCBIfam" id="TIGR01709">
    <property type="entry name" value="typeII_sec_gspL"/>
    <property type="match status" value="1"/>
</dbReference>
<dbReference type="Proteomes" id="UP001143362">
    <property type="component" value="Unassembled WGS sequence"/>
</dbReference>
<keyword evidence="4" id="KW-1003">Cell membrane</keyword>
<dbReference type="Gene3D" id="3.30.1360.100">
    <property type="entry name" value="General secretion pathway protein M, EpsM"/>
    <property type="match status" value="1"/>
</dbReference>
<evidence type="ECO:0000256" key="10">
    <source>
        <dbReference type="PIRNR" id="PIRNR015761"/>
    </source>
</evidence>
<accession>A0ABT3TG87</accession>
<keyword evidence="3 10" id="KW-0813">Transport</keyword>
<dbReference type="PIRSF" id="PIRSF015761">
    <property type="entry name" value="Protein_L"/>
    <property type="match status" value="1"/>
</dbReference>
<feature type="domain" description="GspL cytoplasmic actin-ATPase-like" evidence="11">
    <location>
        <begin position="38"/>
        <end position="196"/>
    </location>
</feature>
<dbReference type="InterPro" id="IPR024230">
    <property type="entry name" value="GspL_cyto_dom"/>
</dbReference>
<dbReference type="EMBL" id="SHNN01000002">
    <property type="protein sequence ID" value="MCX2981049.1"/>
    <property type="molecule type" value="Genomic_DNA"/>
</dbReference>
<name>A0ABT3TG87_9GAMM</name>
<evidence type="ECO:0000259" key="11">
    <source>
        <dbReference type="Pfam" id="PF05134"/>
    </source>
</evidence>
<evidence type="ECO:0000256" key="2">
    <source>
        <dbReference type="ARBA" id="ARBA00005318"/>
    </source>
</evidence>
<feature type="domain" description="GspL periplasmic" evidence="12">
    <location>
        <begin position="243"/>
        <end position="396"/>
    </location>
</feature>
<dbReference type="Gene3D" id="3.30.420.370">
    <property type="match status" value="1"/>
</dbReference>